<sequence length="326" mass="36493">MTTDNYDWHLAELSKVCIEWLPENRFNLGVERLLHVAPNQMELINALAAIEAVVRSWLVHHTAPEERRSTFEGLRNARVDSMIEAMLSIRGEAPEEAFGSEKWAVFRYALEYRDMMVHEAMYVGLDRTQALTSATAHVTFVLLDKFHIPLPPAARSRPPADSEVATEAGSTPATLAAPSPESLMEKIFDWGERMTNLLISAGYVGLLAVWSFMRDTMCQTTEFAVAITIVVSLSIYVFWHAFNMRRMNTAAFQFSEAAKIPSNFEAAFKEFSTKIGNPHDPYTRIWVKVLFPISLYSALLGAAIMTSAFVHGLLVGQGLMLATCPR</sequence>
<evidence type="ECO:0000256" key="1">
    <source>
        <dbReference type="SAM" id="MobiDB-lite"/>
    </source>
</evidence>
<keyword evidence="2" id="KW-0472">Membrane</keyword>
<proteinExistence type="predicted"/>
<keyword evidence="2" id="KW-1133">Transmembrane helix</keyword>
<dbReference type="Proteomes" id="UP001165423">
    <property type="component" value="Unassembled WGS sequence"/>
</dbReference>
<keyword evidence="2" id="KW-0812">Transmembrane</keyword>
<keyword evidence="4" id="KW-1185">Reference proteome</keyword>
<feature type="transmembrane region" description="Helical" evidence="2">
    <location>
        <begin position="289"/>
        <end position="310"/>
    </location>
</feature>
<organism evidence="3 4">
    <name type="scientific">Cognatiluteimonas sedimenti</name>
    <dbReference type="NCBI Taxonomy" id="2927791"/>
    <lineage>
        <taxon>Bacteria</taxon>
        <taxon>Pseudomonadati</taxon>
        <taxon>Pseudomonadota</taxon>
        <taxon>Gammaproteobacteria</taxon>
        <taxon>Lysobacterales</taxon>
        <taxon>Lysobacteraceae</taxon>
        <taxon>Cognatiluteimonas</taxon>
    </lineage>
</organism>
<comment type="caution">
    <text evidence="3">The sequence shown here is derived from an EMBL/GenBank/DDBJ whole genome shotgun (WGS) entry which is preliminary data.</text>
</comment>
<name>A0ABT0A1Z4_9GAMM</name>
<protein>
    <submittedName>
        <fullName evidence="3">Uncharacterized protein</fullName>
    </submittedName>
</protein>
<feature type="transmembrane region" description="Helical" evidence="2">
    <location>
        <begin position="194"/>
        <end position="212"/>
    </location>
</feature>
<reference evidence="3 4" key="1">
    <citation type="submission" date="2022-03" db="EMBL/GenBank/DDBJ databases">
        <title>Luteimonas soily sp. nov., a novel bacterium isolated from the soil.</title>
        <authorList>
            <person name="Zhang X."/>
        </authorList>
    </citation>
    <scope>NUCLEOTIDE SEQUENCE [LARGE SCALE GENOMIC DNA]</scope>
    <source>
        <strain evidence="3 4">50</strain>
    </source>
</reference>
<evidence type="ECO:0000313" key="3">
    <source>
        <dbReference type="EMBL" id="MCJ0824975.1"/>
    </source>
</evidence>
<dbReference type="RefSeq" id="WP_243319181.1">
    <property type="nucleotide sequence ID" value="NZ_JALGCL010000001.1"/>
</dbReference>
<evidence type="ECO:0000256" key="2">
    <source>
        <dbReference type="SAM" id="Phobius"/>
    </source>
</evidence>
<feature type="region of interest" description="Disordered" evidence="1">
    <location>
        <begin position="153"/>
        <end position="175"/>
    </location>
</feature>
<feature type="transmembrane region" description="Helical" evidence="2">
    <location>
        <begin position="224"/>
        <end position="242"/>
    </location>
</feature>
<dbReference type="EMBL" id="JALGCL010000001">
    <property type="protein sequence ID" value="MCJ0824975.1"/>
    <property type="molecule type" value="Genomic_DNA"/>
</dbReference>
<evidence type="ECO:0000313" key="4">
    <source>
        <dbReference type="Proteomes" id="UP001165423"/>
    </source>
</evidence>
<accession>A0ABT0A1Z4</accession>
<gene>
    <name evidence="3" type="ORF">MQC88_03200</name>
</gene>